<gene>
    <name evidence="2" type="ORF">A2871_01805</name>
</gene>
<comment type="caution">
    <text evidence="2">The sequence shown here is derived from an EMBL/GenBank/DDBJ whole genome shotgun (WGS) entry which is preliminary data.</text>
</comment>
<dbReference type="InterPro" id="IPR052963">
    <property type="entry name" value="Pantetheine_PDE"/>
</dbReference>
<name>A0A1F5IRR3_9BACT</name>
<dbReference type="InterPro" id="IPR029052">
    <property type="entry name" value="Metallo-depent_PP-like"/>
</dbReference>
<evidence type="ECO:0000313" key="3">
    <source>
        <dbReference type="Proteomes" id="UP000176336"/>
    </source>
</evidence>
<evidence type="ECO:0000313" key="2">
    <source>
        <dbReference type="EMBL" id="OGE19065.1"/>
    </source>
</evidence>
<dbReference type="EMBL" id="MFCR01000006">
    <property type="protein sequence ID" value="OGE19065.1"/>
    <property type="molecule type" value="Genomic_DNA"/>
</dbReference>
<organism evidence="2 3">
    <name type="scientific">Candidatus Daviesbacteria bacterium RIFCSPHIGHO2_01_FULL_41_23</name>
    <dbReference type="NCBI Taxonomy" id="1797764"/>
    <lineage>
        <taxon>Bacteria</taxon>
        <taxon>Candidatus Daviesiibacteriota</taxon>
    </lineage>
</organism>
<dbReference type="AlphaFoldDB" id="A0A1F5IRR3"/>
<dbReference type="CDD" id="cd00838">
    <property type="entry name" value="MPP_superfamily"/>
    <property type="match status" value="1"/>
</dbReference>
<accession>A0A1F5IRR3</accession>
<dbReference type="Proteomes" id="UP000176336">
    <property type="component" value="Unassembled WGS sequence"/>
</dbReference>
<evidence type="ECO:0000259" key="1">
    <source>
        <dbReference type="Pfam" id="PF00149"/>
    </source>
</evidence>
<dbReference type="Gene3D" id="3.60.21.10">
    <property type="match status" value="1"/>
</dbReference>
<dbReference type="InterPro" id="IPR004843">
    <property type="entry name" value="Calcineurin-like_PHP"/>
</dbReference>
<dbReference type="SUPFAM" id="SSF56300">
    <property type="entry name" value="Metallo-dependent phosphatases"/>
    <property type="match status" value="1"/>
</dbReference>
<sequence length="263" mass="30194">MKIAVTADIHFGVGNNQHIVKNLAKRIIKTNADVLILAGDTFHFKQQLLIDCLRLFDTFKGDKLFVPGNHDLWTNSSDSLVLYEKILPKIVNQCGFHYLDQKPFIKGSVGFVGNIGWYDYSFKDSSLPIPERYYLDKRWPNVVTWNDGRYVHLSISDAAFTKKLNDKLKRHLASVSRQVNTIICAFHHVPFTELLRTKHTSIDKFLTAFSGSRQTGEIIKSFPKVKFVFCGHTHQKKKALFNGITAVNIGSDYLRKRFEIIKF</sequence>
<protein>
    <recommendedName>
        <fullName evidence="1">Calcineurin-like phosphoesterase domain-containing protein</fullName>
    </recommendedName>
</protein>
<dbReference type="Pfam" id="PF00149">
    <property type="entry name" value="Metallophos"/>
    <property type="match status" value="1"/>
</dbReference>
<dbReference type="PANTHER" id="PTHR36492">
    <property type="match status" value="1"/>
</dbReference>
<proteinExistence type="predicted"/>
<dbReference type="PANTHER" id="PTHR36492:SF2">
    <property type="entry name" value="[ACYL-CARRIER-PROTEIN] PHOSPHODIESTERASE PPTH"/>
    <property type="match status" value="1"/>
</dbReference>
<dbReference type="GO" id="GO:0016787">
    <property type="term" value="F:hydrolase activity"/>
    <property type="evidence" value="ECO:0007669"/>
    <property type="project" value="InterPro"/>
</dbReference>
<feature type="domain" description="Calcineurin-like phosphoesterase" evidence="1">
    <location>
        <begin position="1"/>
        <end position="235"/>
    </location>
</feature>
<reference evidence="2 3" key="1">
    <citation type="journal article" date="2016" name="Nat. Commun.">
        <title>Thousands of microbial genomes shed light on interconnected biogeochemical processes in an aquifer system.</title>
        <authorList>
            <person name="Anantharaman K."/>
            <person name="Brown C.T."/>
            <person name="Hug L.A."/>
            <person name="Sharon I."/>
            <person name="Castelle C.J."/>
            <person name="Probst A.J."/>
            <person name="Thomas B.C."/>
            <person name="Singh A."/>
            <person name="Wilkins M.J."/>
            <person name="Karaoz U."/>
            <person name="Brodie E.L."/>
            <person name="Williams K.H."/>
            <person name="Hubbard S.S."/>
            <person name="Banfield J.F."/>
        </authorList>
    </citation>
    <scope>NUCLEOTIDE SEQUENCE [LARGE SCALE GENOMIC DNA]</scope>
</reference>